<dbReference type="RefSeq" id="WP_126808566.1">
    <property type="nucleotide sequence ID" value="NZ_NGKA01000008.1"/>
</dbReference>
<sequence length="438" mass="48334">MVNIKNAAYDVTGKVEQEDVRYHFQTNAGMLTVLDEKNEIVGNLSDLLMKGIPLDGVDYKTLKLKGLYGITNIKGIDPGLKIEVNKMSLLSVTPYGEINNPKIVVYKLITSDGRVFDNVMNDGKEVGWTSGGKELEATLTEIKNVTGSIDDLKTTNKDSLASAINEVHDASRKNKEALKKHEEDYAEFKKHNHDDHYIKRSGGNIKGTISIDNNVDVNAKNARNEEVRVAHVSATDLFSLGNKKLGLDLLGNGDFKYNGKKVWTEVNHGKDSGLDADKIGGVSYKKIPILDSSNTFEENITIKKSLIAKDFKLGEKANISADDNGRITIKTGGLNTVAFETNGQMTAMNHILMNAKNNEVGFKLALDNDEVGKGMGFYRNGGSRYLGVYNWSKGKRLAYFSDTDERLYLDQSISIQGRKLYLQSGQPPVGKAGDIWIK</sequence>
<dbReference type="AlphaFoldDB" id="A0A430AVX0"/>
<dbReference type="EMBL" id="NGKA01000008">
    <property type="protein sequence ID" value="RSU12196.1"/>
    <property type="molecule type" value="Genomic_DNA"/>
</dbReference>
<evidence type="ECO:0000313" key="2">
    <source>
        <dbReference type="Proteomes" id="UP000287605"/>
    </source>
</evidence>
<comment type="caution">
    <text evidence="1">The sequence shown here is derived from an EMBL/GenBank/DDBJ whole genome shotgun (WGS) entry which is preliminary data.</text>
</comment>
<proteinExistence type="predicted"/>
<gene>
    <name evidence="1" type="ORF">CBF29_06250</name>
</gene>
<protein>
    <submittedName>
        <fullName evidence="1">Uncharacterized protein</fullName>
    </submittedName>
</protein>
<accession>A0A430AVX0</accession>
<keyword evidence="2" id="KW-1185">Reference proteome</keyword>
<organism evidence="1 2">
    <name type="scientific">Vagococcus elongatus</name>
    <dbReference type="NCBI Taxonomy" id="180344"/>
    <lineage>
        <taxon>Bacteria</taxon>
        <taxon>Bacillati</taxon>
        <taxon>Bacillota</taxon>
        <taxon>Bacilli</taxon>
        <taxon>Lactobacillales</taxon>
        <taxon>Enterococcaceae</taxon>
        <taxon>Vagococcus</taxon>
    </lineage>
</organism>
<reference evidence="1 2" key="1">
    <citation type="submission" date="2017-05" db="EMBL/GenBank/DDBJ databases">
        <title>Vagococcus spp. assemblies.</title>
        <authorList>
            <person name="Gulvik C.A."/>
        </authorList>
    </citation>
    <scope>NUCLEOTIDE SEQUENCE [LARGE SCALE GENOMIC DNA]</scope>
    <source>
        <strain evidence="1 2">CCUG 51432</strain>
    </source>
</reference>
<name>A0A430AVX0_9ENTE</name>
<dbReference type="Proteomes" id="UP000287605">
    <property type="component" value="Unassembled WGS sequence"/>
</dbReference>
<evidence type="ECO:0000313" key="1">
    <source>
        <dbReference type="EMBL" id="RSU12196.1"/>
    </source>
</evidence>